<organism evidence="3 4">
    <name type="scientific">Aspergillus ochraceoroseus</name>
    <dbReference type="NCBI Taxonomy" id="138278"/>
    <lineage>
        <taxon>Eukaryota</taxon>
        <taxon>Fungi</taxon>
        <taxon>Dikarya</taxon>
        <taxon>Ascomycota</taxon>
        <taxon>Pezizomycotina</taxon>
        <taxon>Eurotiomycetes</taxon>
        <taxon>Eurotiomycetidae</taxon>
        <taxon>Eurotiales</taxon>
        <taxon>Aspergillaceae</taxon>
        <taxon>Aspergillus</taxon>
        <taxon>Aspergillus subgen. Nidulantes</taxon>
    </lineage>
</organism>
<accession>A0A0F8WU31</accession>
<evidence type="ECO:0000259" key="2">
    <source>
        <dbReference type="Pfam" id="PF10469"/>
    </source>
</evidence>
<feature type="region of interest" description="Disordered" evidence="1">
    <location>
        <begin position="379"/>
        <end position="400"/>
    </location>
</feature>
<feature type="compositionally biased region" description="Basic residues" evidence="1">
    <location>
        <begin position="39"/>
        <end position="48"/>
    </location>
</feature>
<feature type="compositionally biased region" description="Low complexity" evidence="1">
    <location>
        <begin position="191"/>
        <end position="200"/>
    </location>
</feature>
<feature type="compositionally biased region" description="Basic and acidic residues" evidence="1">
    <location>
        <begin position="273"/>
        <end position="296"/>
    </location>
</feature>
<evidence type="ECO:0000256" key="1">
    <source>
        <dbReference type="SAM" id="MobiDB-lite"/>
    </source>
</evidence>
<dbReference type="InterPro" id="IPR009210">
    <property type="entry name" value="ASCC1"/>
</dbReference>
<feature type="region of interest" description="Disordered" evidence="1">
    <location>
        <begin position="172"/>
        <end position="214"/>
    </location>
</feature>
<name>A0A0F8WU31_9EURO</name>
<dbReference type="GO" id="GO:0005634">
    <property type="term" value="C:nucleus"/>
    <property type="evidence" value="ECO:0007669"/>
    <property type="project" value="TreeGrafter"/>
</dbReference>
<keyword evidence="4" id="KW-1185">Reference proteome</keyword>
<comment type="caution">
    <text evidence="3">The sequence shown here is derived from an EMBL/GenBank/DDBJ whole genome shotgun (WGS) entry which is preliminary data.</text>
</comment>
<dbReference type="GO" id="GO:0006355">
    <property type="term" value="P:regulation of DNA-templated transcription"/>
    <property type="evidence" value="ECO:0007669"/>
    <property type="project" value="TreeGrafter"/>
</dbReference>
<dbReference type="Gene3D" id="3.90.1140.10">
    <property type="entry name" value="Cyclic phosphodiesterase"/>
    <property type="match status" value="1"/>
</dbReference>
<evidence type="ECO:0000313" key="3">
    <source>
        <dbReference type="EMBL" id="KKK14727.1"/>
    </source>
</evidence>
<feature type="region of interest" description="Disordered" evidence="1">
    <location>
        <begin position="24"/>
        <end position="48"/>
    </location>
</feature>
<feature type="region of interest" description="Disordered" evidence="1">
    <location>
        <begin position="273"/>
        <end position="357"/>
    </location>
</feature>
<feature type="compositionally biased region" description="Polar residues" evidence="1">
    <location>
        <begin position="24"/>
        <end position="38"/>
    </location>
</feature>
<reference evidence="3 4" key="1">
    <citation type="submission" date="2015-02" db="EMBL/GenBank/DDBJ databases">
        <title>Draft Genome Sequences of Two Closely-Related Aflatoxigenic Aspergillus Species Obtained from the Cote d'Ivoire.</title>
        <authorList>
            <person name="Moore G.G."/>
            <person name="Beltz S.B."/>
            <person name="Mack B.M."/>
        </authorList>
    </citation>
    <scope>NUCLEOTIDE SEQUENCE [LARGE SCALE GENOMIC DNA]</scope>
    <source>
        <strain evidence="3 4">SRRC1432</strain>
    </source>
</reference>
<dbReference type="InterPro" id="IPR019510">
    <property type="entry name" value="AKAP7-like_phosphoesterase"/>
</dbReference>
<proteinExistence type="predicted"/>
<sequence>MRSLLRPLWLLSYRRTYYTARTTMSENFPSKTQTQNHNQKQRKPKKPPLTHFLCLPLVNDISLPQLESSLLTFESSIPPTPTAPHHHQPHPLIPQDAIRPVGTLHLTLGVMSLPTPERLNEALRFFNSLDLVALMRQAENTAQKKRLNAAKKRKLPESIKRETTTLTEGRNEGVAIAGKDNSSVSSDQLATTTTTTTTTTSITGENPQDEFVYPTPSTPTPFTISLESLHALPRARFATVLHAAPVDPTFRLYPFCELLRDRFLEAGFLQGEYKKHPDNNKDPKSRKEQGSHRSDPDPEPVVAEEPSLLEEMPTEIAEEPARKSDSHVATTPTPTPTTIPNSTTATNPDSKQKTAPQLKPRPLLLHATVVNTIYIRGRKRAGGRGAHGEHHKGNSRRNSQYTFDARDILSHYRDFYLDRERVTSRSNMITPTLTHTETENENTILRRTGDEEITTTTTTTSNDPALMRDEREMSPAAQSIPLESYEKETQPPYPFVWARDFPLETLCICEMGAKKLDLDADESGLNARLREKYMVVAQRGLDFGSSRGG</sequence>
<dbReference type="VEuPathDB" id="FungiDB:P175DRAFT_0421895"/>
<dbReference type="OrthoDB" id="277832at2759"/>
<dbReference type="Pfam" id="PF10469">
    <property type="entry name" value="AKAP7_NLS"/>
    <property type="match status" value="1"/>
</dbReference>
<feature type="compositionally biased region" description="Low complexity" evidence="1">
    <location>
        <begin position="329"/>
        <end position="348"/>
    </location>
</feature>
<dbReference type="GO" id="GO:0006307">
    <property type="term" value="P:DNA alkylation repair"/>
    <property type="evidence" value="ECO:0007669"/>
    <property type="project" value="InterPro"/>
</dbReference>
<dbReference type="PANTHER" id="PTHR13360">
    <property type="entry name" value="ACTIVATING SIGNAL COINTEGRATOR 1 COMPLEX SUBUNIT 1"/>
    <property type="match status" value="1"/>
</dbReference>
<dbReference type="EMBL" id="JYKN01002907">
    <property type="protein sequence ID" value="KKK14727.1"/>
    <property type="molecule type" value="Genomic_DNA"/>
</dbReference>
<evidence type="ECO:0000313" key="4">
    <source>
        <dbReference type="Proteomes" id="UP000034947"/>
    </source>
</evidence>
<protein>
    <recommendedName>
        <fullName evidence="2">A-kinase anchor protein 7-like phosphoesterase domain-containing protein</fullName>
    </recommendedName>
</protein>
<dbReference type="PANTHER" id="PTHR13360:SF1">
    <property type="entry name" value="ACTIVATING SIGNAL COINTEGRATOR 1 COMPLEX SUBUNIT 1"/>
    <property type="match status" value="1"/>
</dbReference>
<dbReference type="AlphaFoldDB" id="A0A0F8WU31"/>
<feature type="domain" description="A-kinase anchor protein 7-like phosphoesterase" evidence="2">
    <location>
        <begin position="50"/>
        <end position="424"/>
    </location>
</feature>
<gene>
    <name evidence="3" type="ORF">AOCH_001710</name>
</gene>
<dbReference type="Proteomes" id="UP000034947">
    <property type="component" value="Unassembled WGS sequence"/>
</dbReference>
<feature type="compositionally biased region" description="Polar residues" evidence="1">
    <location>
        <begin position="180"/>
        <end position="190"/>
    </location>
</feature>